<dbReference type="SUPFAM" id="SSF53756">
    <property type="entry name" value="UDP-Glycosyltransferase/glycogen phosphorylase"/>
    <property type="match status" value="1"/>
</dbReference>
<accession>A0A2G2YP17</accession>
<evidence type="ECO:0000313" key="3">
    <source>
        <dbReference type="EMBL" id="PHT71480.1"/>
    </source>
</evidence>
<evidence type="ECO:0000256" key="1">
    <source>
        <dbReference type="ARBA" id="ARBA00009995"/>
    </source>
</evidence>
<dbReference type="EMBL" id="AYRZ02000010">
    <property type="protein sequence ID" value="PHT71480.1"/>
    <property type="molecule type" value="Genomic_DNA"/>
</dbReference>
<dbReference type="Proteomes" id="UP000222542">
    <property type="component" value="Unassembled WGS sequence"/>
</dbReference>
<dbReference type="PANTHER" id="PTHR48044">
    <property type="entry name" value="GLYCOSYLTRANSFERASE"/>
    <property type="match status" value="1"/>
</dbReference>
<feature type="domain" description="Glycosyltransferase N-terminal" evidence="2">
    <location>
        <begin position="34"/>
        <end position="187"/>
    </location>
</feature>
<organism evidence="3 4">
    <name type="scientific">Capsicum annuum</name>
    <name type="common">Capsicum pepper</name>
    <dbReference type="NCBI Taxonomy" id="4072"/>
    <lineage>
        <taxon>Eukaryota</taxon>
        <taxon>Viridiplantae</taxon>
        <taxon>Streptophyta</taxon>
        <taxon>Embryophyta</taxon>
        <taxon>Tracheophyta</taxon>
        <taxon>Spermatophyta</taxon>
        <taxon>Magnoliopsida</taxon>
        <taxon>eudicotyledons</taxon>
        <taxon>Gunneridae</taxon>
        <taxon>Pentapetalae</taxon>
        <taxon>asterids</taxon>
        <taxon>lamiids</taxon>
        <taxon>Solanales</taxon>
        <taxon>Solanaceae</taxon>
        <taxon>Solanoideae</taxon>
        <taxon>Capsiceae</taxon>
        <taxon>Capsicum</taxon>
    </lineage>
</organism>
<comment type="similarity">
    <text evidence="1">Belongs to the UDP-glycosyltransferase family.</text>
</comment>
<comment type="caution">
    <text evidence="3">The sequence shown here is derived from an EMBL/GenBank/DDBJ whole genome shotgun (WGS) entry which is preliminary data.</text>
</comment>
<dbReference type="Pfam" id="PF26168">
    <property type="entry name" value="Glyco_transf_N"/>
    <property type="match status" value="1"/>
</dbReference>
<proteinExistence type="inferred from homology"/>
<evidence type="ECO:0000313" key="4">
    <source>
        <dbReference type="Proteomes" id="UP000222542"/>
    </source>
</evidence>
<dbReference type="GO" id="GO:0008194">
    <property type="term" value="F:UDP-glycosyltransferase activity"/>
    <property type="evidence" value="ECO:0007669"/>
    <property type="project" value="UniProtKB-ARBA"/>
</dbReference>
<reference evidence="3 4" key="2">
    <citation type="journal article" date="2017" name="Genome Biol.">
        <title>New reference genome sequences of hot pepper reveal the massive evolution of plant disease-resistance genes by retroduplication.</title>
        <authorList>
            <person name="Kim S."/>
            <person name="Park J."/>
            <person name="Yeom S.I."/>
            <person name="Kim Y.M."/>
            <person name="Seo E."/>
            <person name="Kim K.T."/>
            <person name="Kim M.S."/>
            <person name="Lee J.M."/>
            <person name="Cheong K."/>
            <person name="Shin H.S."/>
            <person name="Kim S.B."/>
            <person name="Han K."/>
            <person name="Lee J."/>
            <person name="Park M."/>
            <person name="Lee H.A."/>
            <person name="Lee H.Y."/>
            <person name="Lee Y."/>
            <person name="Oh S."/>
            <person name="Lee J.H."/>
            <person name="Choi E."/>
            <person name="Choi E."/>
            <person name="Lee S.E."/>
            <person name="Jeon J."/>
            <person name="Kim H."/>
            <person name="Choi G."/>
            <person name="Song H."/>
            <person name="Lee J."/>
            <person name="Lee S.C."/>
            <person name="Kwon J.K."/>
            <person name="Lee H.Y."/>
            <person name="Koo N."/>
            <person name="Hong Y."/>
            <person name="Kim R.W."/>
            <person name="Kang W.H."/>
            <person name="Huh J.H."/>
            <person name="Kang B.C."/>
            <person name="Yang T.J."/>
            <person name="Lee Y.H."/>
            <person name="Bennetzen J.L."/>
            <person name="Choi D."/>
        </authorList>
    </citation>
    <scope>NUCLEOTIDE SEQUENCE [LARGE SCALE GENOMIC DNA]</scope>
    <source>
        <strain evidence="4">cv. CM334</strain>
    </source>
</reference>
<dbReference type="Gramene" id="PHT71480">
    <property type="protein sequence ID" value="PHT71480"/>
    <property type="gene ID" value="T459_26584"/>
</dbReference>
<dbReference type="Gene3D" id="3.40.50.2000">
    <property type="entry name" value="Glycogen Phosphorylase B"/>
    <property type="match status" value="1"/>
</dbReference>
<protein>
    <submittedName>
        <fullName evidence="3">Zeatin O-xylosyltransferase</fullName>
    </submittedName>
</protein>
<name>A0A2G2YP17_CAPAN</name>
<gene>
    <name evidence="3" type="ORF">T459_26584</name>
</gene>
<evidence type="ECO:0000259" key="2">
    <source>
        <dbReference type="Pfam" id="PF26168"/>
    </source>
</evidence>
<dbReference type="InterPro" id="IPR058980">
    <property type="entry name" value="Glyco_transf_N"/>
</dbReference>
<dbReference type="PANTHER" id="PTHR48044:SF90">
    <property type="entry name" value="ZEATIN O-XYLOSYLTRANSFERASE-LIKE"/>
    <property type="match status" value="1"/>
</dbReference>
<keyword evidence="4" id="KW-1185">Reference proteome</keyword>
<dbReference type="OMA" id="ACSVTHI"/>
<dbReference type="STRING" id="4072.A0A2G2YP17"/>
<dbReference type="AlphaFoldDB" id="A0A2G2YP17"/>
<dbReference type="GO" id="GO:1901135">
    <property type="term" value="P:carbohydrate derivative metabolic process"/>
    <property type="evidence" value="ECO:0007669"/>
    <property type="project" value="UniProtKB-ARBA"/>
</dbReference>
<reference evidence="3 4" key="1">
    <citation type="journal article" date="2014" name="Nat. Genet.">
        <title>Genome sequence of the hot pepper provides insights into the evolution of pungency in Capsicum species.</title>
        <authorList>
            <person name="Kim S."/>
            <person name="Park M."/>
            <person name="Yeom S.I."/>
            <person name="Kim Y.M."/>
            <person name="Lee J.M."/>
            <person name="Lee H.A."/>
            <person name="Seo E."/>
            <person name="Choi J."/>
            <person name="Cheong K."/>
            <person name="Kim K.T."/>
            <person name="Jung K."/>
            <person name="Lee G.W."/>
            <person name="Oh S.K."/>
            <person name="Bae C."/>
            <person name="Kim S.B."/>
            <person name="Lee H.Y."/>
            <person name="Kim S.Y."/>
            <person name="Kim M.S."/>
            <person name="Kang B.C."/>
            <person name="Jo Y.D."/>
            <person name="Yang H.B."/>
            <person name="Jeong H.J."/>
            <person name="Kang W.H."/>
            <person name="Kwon J.K."/>
            <person name="Shin C."/>
            <person name="Lim J.Y."/>
            <person name="Park J.H."/>
            <person name="Huh J.H."/>
            <person name="Kim J.S."/>
            <person name="Kim B.D."/>
            <person name="Cohen O."/>
            <person name="Paran I."/>
            <person name="Suh M.C."/>
            <person name="Lee S.B."/>
            <person name="Kim Y.K."/>
            <person name="Shin Y."/>
            <person name="Noh S.J."/>
            <person name="Park J."/>
            <person name="Seo Y.S."/>
            <person name="Kwon S.Y."/>
            <person name="Kim H.A."/>
            <person name="Park J.M."/>
            <person name="Kim H.J."/>
            <person name="Choi S.B."/>
            <person name="Bosland P.W."/>
            <person name="Reeves G."/>
            <person name="Jo S.H."/>
            <person name="Lee B.W."/>
            <person name="Cho H.T."/>
            <person name="Choi H.S."/>
            <person name="Lee M.S."/>
            <person name="Yu Y."/>
            <person name="Do Choi Y."/>
            <person name="Park B.S."/>
            <person name="van Deynze A."/>
            <person name="Ashrafi H."/>
            <person name="Hill T."/>
            <person name="Kim W.T."/>
            <person name="Pai H.S."/>
            <person name="Ahn H.K."/>
            <person name="Yeam I."/>
            <person name="Giovannoni J.J."/>
            <person name="Rose J.K."/>
            <person name="Sorensen I."/>
            <person name="Lee S.J."/>
            <person name="Kim R.W."/>
            <person name="Choi I.Y."/>
            <person name="Choi B.S."/>
            <person name="Lim J.S."/>
            <person name="Lee Y.H."/>
            <person name="Choi D."/>
        </authorList>
    </citation>
    <scope>NUCLEOTIDE SEQUENCE [LARGE SCALE GENOMIC DNA]</scope>
    <source>
        <strain evidence="4">cv. CM334</strain>
    </source>
</reference>
<sequence>MKATLSWSNIIYIYTQTILIKYSIIIFKMTTKYEVVVVIVPFPAQGHLNQLLHFSSLISSYNNIQVHYVSTKNHTRQAKIRAHGLLKKNPNIIHFHEFSIPSFPSPPPNPNSNIKFPSHLQPSFESSYHLRGPVASLLRSLSSIARRVVVVHDSLMAYVVQDFTTIPNAESYNFHSVSAFTIFFFLWESMGKPFPIEAELLDNLPSLEGAWFSYLCNLSFSLSFSVKIFVGTFGVAGVQEVTCSSRGNNLCLRVKHLVAPEL</sequence>